<accession>A0ABY7DYG4</accession>
<dbReference type="InterPro" id="IPR026937">
    <property type="entry name" value="SBNO_Helicase_C_dom"/>
</dbReference>
<dbReference type="InterPro" id="IPR039187">
    <property type="entry name" value="SNO_AAA"/>
</dbReference>
<dbReference type="Gene3D" id="3.40.50.300">
    <property type="entry name" value="P-loop containing nucleotide triphosphate hydrolases"/>
    <property type="match status" value="1"/>
</dbReference>
<dbReference type="PANTHER" id="PTHR12706:SF30">
    <property type="entry name" value="PROTEIN STRAWBERRY NOTCH-RELATED"/>
    <property type="match status" value="1"/>
</dbReference>
<dbReference type="Proteomes" id="UP001164746">
    <property type="component" value="Chromosome 4"/>
</dbReference>
<gene>
    <name evidence="6" type="ORF">MAR_008263</name>
</gene>
<dbReference type="InterPro" id="IPR026741">
    <property type="entry name" value="SNO"/>
</dbReference>
<feature type="domain" description="Strawberry notch helicase C" evidence="3">
    <location>
        <begin position="508"/>
        <end position="752"/>
    </location>
</feature>
<feature type="compositionally biased region" description="Basic residues" evidence="2">
    <location>
        <begin position="407"/>
        <end position="447"/>
    </location>
</feature>
<dbReference type="PANTHER" id="PTHR12706">
    <property type="entry name" value="STRAWBERRY NOTCH-RELATED"/>
    <property type="match status" value="1"/>
</dbReference>
<dbReference type="Pfam" id="PF13872">
    <property type="entry name" value="AAA_34"/>
    <property type="match status" value="1"/>
</dbReference>
<reference evidence="6" key="1">
    <citation type="submission" date="2022-11" db="EMBL/GenBank/DDBJ databases">
        <title>Centuries of genome instability and evolution in soft-shell clam transmissible cancer (bioRxiv).</title>
        <authorList>
            <person name="Hart S.F.M."/>
            <person name="Yonemitsu M.A."/>
            <person name="Giersch R.M."/>
            <person name="Beal B.F."/>
            <person name="Arriagada G."/>
            <person name="Davis B.W."/>
            <person name="Ostrander E.A."/>
            <person name="Goff S.P."/>
            <person name="Metzger M.J."/>
        </authorList>
    </citation>
    <scope>NUCLEOTIDE SEQUENCE</scope>
    <source>
        <strain evidence="6">MELC-2E11</strain>
        <tissue evidence="6">Siphon/mantle</tissue>
    </source>
</reference>
<proteinExistence type="inferred from homology"/>
<comment type="similarity">
    <text evidence="1">Belongs to the SBNO family.</text>
</comment>
<keyword evidence="7" id="KW-1185">Reference proteome</keyword>
<feature type="compositionally biased region" description="Gly residues" evidence="2">
    <location>
        <begin position="464"/>
        <end position="479"/>
    </location>
</feature>
<dbReference type="Pfam" id="PF25373">
    <property type="entry name" value="SBNO"/>
    <property type="match status" value="1"/>
</dbReference>
<feature type="compositionally biased region" description="Polar residues" evidence="2">
    <location>
        <begin position="396"/>
        <end position="406"/>
    </location>
</feature>
<organism evidence="6 7">
    <name type="scientific">Mya arenaria</name>
    <name type="common">Soft-shell clam</name>
    <dbReference type="NCBI Taxonomy" id="6604"/>
    <lineage>
        <taxon>Eukaryota</taxon>
        <taxon>Metazoa</taxon>
        <taxon>Spiralia</taxon>
        <taxon>Lophotrochozoa</taxon>
        <taxon>Mollusca</taxon>
        <taxon>Bivalvia</taxon>
        <taxon>Autobranchia</taxon>
        <taxon>Heteroconchia</taxon>
        <taxon>Euheterodonta</taxon>
        <taxon>Imparidentia</taxon>
        <taxon>Neoheterodontei</taxon>
        <taxon>Myida</taxon>
        <taxon>Myoidea</taxon>
        <taxon>Myidae</taxon>
        <taxon>Mya</taxon>
    </lineage>
</organism>
<protein>
    <submittedName>
        <fullName evidence="6">SBNO1-like protein</fullName>
    </submittedName>
</protein>
<feature type="non-terminal residue" evidence="6">
    <location>
        <position position="955"/>
    </location>
</feature>
<dbReference type="Pfam" id="PF13871">
    <property type="entry name" value="Helicase_C_4"/>
    <property type="match status" value="1"/>
</dbReference>
<feature type="domain" description="Strawberry notch AAA" evidence="4">
    <location>
        <begin position="1"/>
        <end position="267"/>
    </location>
</feature>
<dbReference type="InterPro" id="IPR057332">
    <property type="entry name" value="SBNO_a/b_dom"/>
</dbReference>
<feature type="region of interest" description="Disordered" evidence="2">
    <location>
        <begin position="464"/>
        <end position="483"/>
    </location>
</feature>
<feature type="domain" description="SBNO alpha/beta" evidence="5">
    <location>
        <begin position="790"/>
        <end position="908"/>
    </location>
</feature>
<evidence type="ECO:0000259" key="3">
    <source>
        <dbReference type="Pfam" id="PF13871"/>
    </source>
</evidence>
<evidence type="ECO:0000259" key="4">
    <source>
        <dbReference type="Pfam" id="PF13872"/>
    </source>
</evidence>
<dbReference type="EMBL" id="CP111015">
    <property type="protein sequence ID" value="WAR01705.1"/>
    <property type="molecule type" value="Genomic_DNA"/>
</dbReference>
<evidence type="ECO:0000256" key="1">
    <source>
        <dbReference type="ARBA" id="ARBA00006992"/>
    </source>
</evidence>
<feature type="region of interest" description="Disordered" evidence="2">
    <location>
        <begin position="396"/>
        <end position="454"/>
    </location>
</feature>
<evidence type="ECO:0000313" key="6">
    <source>
        <dbReference type="EMBL" id="WAR01705.1"/>
    </source>
</evidence>
<dbReference type="SUPFAM" id="SSF52540">
    <property type="entry name" value="P-loop containing nucleoside triphosphate hydrolases"/>
    <property type="match status" value="1"/>
</dbReference>
<evidence type="ECO:0000259" key="5">
    <source>
        <dbReference type="Pfam" id="PF25373"/>
    </source>
</evidence>
<name>A0ABY7DYG4_MYAAR</name>
<evidence type="ECO:0000313" key="7">
    <source>
        <dbReference type="Proteomes" id="UP001164746"/>
    </source>
</evidence>
<dbReference type="InterPro" id="IPR027417">
    <property type="entry name" value="P-loop_NTPase"/>
</dbReference>
<evidence type="ECO:0000256" key="2">
    <source>
        <dbReference type="SAM" id="MobiDB-lite"/>
    </source>
</evidence>
<sequence length="955" mass="107244">MSSIEPPDIFYRVSIPESTIDYGELSALQLESITYASQRHSITLPSGEKAGFLIGDGAGVGKGRTLAGIIFENYLLGRKRAIWVDAERDLRDIGASKIDVHALNKENGSVKKGVIFATYSSLIGESHSTGKYRTRFKQLIKWCGKDFDGVIVFDECHKAKNLCPVGSSKPTKTGQTVLELQKRLPMARVVYASATGASEPKNMAYMTRLGLWGPGTPFPEGVGAMELVAMDMKLRGMYIARQLSFKGVTFKIEEIPIDKEFMKMYNEAVQLWQDAREMFQEAADLVGAQHKLRKSMWGQFWSAHQRFFKYLCISAKVPHCVRLAREAIRDGKCVVIGLQSTGEARTLEQLEEMGGELNDFVSTAKGVVQTVIEKHFPAPDQRKFFDAFGLGNNVYNNEDSNSSTNGLKRKRDPWLKKANKKAKVKQIKKEKKKKEKKKKEKKEKKKSKNEDEEFTSQLAAAGLLKGGSNSGADGPGNTAGGDSIEKAFQMKRELLERVELLGDRLPANTLDQLIDDLGGVDNVAEVGISYESRSENDVPLEILNLTEKQRFMDGEKNIAIISEAASSGISLQADRRVINQRRRVHITLELPWSADRAIQQFELAGEQRFASTVAKRLESLGALTHGDRRATESRDLSRFNFDNKYGKLALESVMKTVCGFESRFVNLPVYELGNFFEDCQQAFVGVGMITKESRDAIPMLDKDYNNISKFLNRLLGVEVTLQNALFKYFSSTLTTVILEAKKSGRWDMGIMDLGSGGESVKKLETKVFVGNTATNTAKTELVTVSVERGMSFPSAFDIWKKYTGVNDGFYISLQDRSIRRFAIVAAYQGSYNKKKEKLFTVYRPNTGLQPKQETLEEIKKKYKKVLPEEAQRYWEEQYNMSANTCSHAYWRGQCKKISLGLPCEVGLRTRTYYVLSGSVLSVWNKVESVLASLPSTMQTKMQIIRLRTDDNQRIV</sequence>